<dbReference type="RefSeq" id="WP_151023777.1">
    <property type="nucleotide sequence ID" value="NZ_JACHIB010000018.1"/>
</dbReference>
<dbReference type="EMBL" id="JACHIB010000018">
    <property type="protein sequence ID" value="MBB6084860.1"/>
    <property type="molecule type" value="Genomic_DNA"/>
</dbReference>
<evidence type="ECO:0000313" key="2">
    <source>
        <dbReference type="EMBL" id="MBB6084860.1"/>
    </source>
</evidence>
<dbReference type="Pfam" id="PF09614">
    <property type="entry name" value="Cas_Csy2"/>
    <property type="match status" value="1"/>
</dbReference>
<dbReference type="NCBIfam" id="TIGR02565">
    <property type="entry name" value="cas_Csy2"/>
    <property type="match status" value="1"/>
</dbReference>
<dbReference type="CDD" id="cd09736">
    <property type="entry name" value="Csy2_I-F"/>
    <property type="match status" value="1"/>
</dbReference>
<evidence type="ECO:0000313" key="3">
    <source>
        <dbReference type="Proteomes" id="UP000541136"/>
    </source>
</evidence>
<feature type="region of interest" description="Disordered" evidence="1">
    <location>
        <begin position="328"/>
        <end position="347"/>
    </location>
</feature>
<protein>
    <submittedName>
        <fullName evidence="2">CRISPR-associated protein Csy2</fullName>
    </submittedName>
</protein>
<dbReference type="AlphaFoldDB" id="A0A7W9WQF6"/>
<sequence>MSLADREFDGLLVLPHVRVQNANAISSPLTHGFPSMTAFLGFMWALNRKLKAADIPLQLEKIGVICHWHQEQVQEGYVRTFHLTRNPVAKDGSTAAIVEEGRIHLELTLVFQIRAIMQEGEVHLLFCGDESLRRKAAWMIRELVGSMRIAGGTVLPPRPGPGVRVTPALMGWPDQEMDQRTLFRRLRRQWLPGFTLVGRDDLMQRRLEQLRLQDPEVTVLDAWLDLSRFNYRSGRDKKDRVIWTHDRPEGSGWIVPIPVGYAALSDLYAGGQVANARDQTTPFRFVEGVYSIGQWIGPHRLRRVQDLLWWGEHHEDGLYRCCSGYESPSADGDDESPSYPPVSAETL</sequence>
<accession>A0A7W9WQF6</accession>
<gene>
    <name evidence="2" type="ORF">HNR28_002908</name>
</gene>
<organism evidence="2 3">
    <name type="scientific">Castellaniella defragrans</name>
    <name type="common">Alcaligenes defragrans</name>
    <dbReference type="NCBI Taxonomy" id="75697"/>
    <lineage>
        <taxon>Bacteria</taxon>
        <taxon>Pseudomonadati</taxon>
        <taxon>Pseudomonadota</taxon>
        <taxon>Betaproteobacteria</taxon>
        <taxon>Burkholderiales</taxon>
        <taxon>Alcaligenaceae</taxon>
        <taxon>Castellaniella</taxon>
    </lineage>
</organism>
<dbReference type="Proteomes" id="UP000541136">
    <property type="component" value="Unassembled WGS sequence"/>
</dbReference>
<reference evidence="2 3" key="1">
    <citation type="submission" date="2020-08" db="EMBL/GenBank/DDBJ databases">
        <title>Genomic Encyclopedia of Type Strains, Phase IV (KMG-IV): sequencing the most valuable type-strain genomes for metagenomic binning, comparative biology and taxonomic classification.</title>
        <authorList>
            <person name="Goeker M."/>
        </authorList>
    </citation>
    <scope>NUCLEOTIDE SEQUENCE [LARGE SCALE GENOMIC DNA]</scope>
    <source>
        <strain evidence="2 3">DSM 12141</strain>
    </source>
</reference>
<evidence type="ECO:0000256" key="1">
    <source>
        <dbReference type="SAM" id="MobiDB-lite"/>
    </source>
</evidence>
<comment type="caution">
    <text evidence="2">The sequence shown here is derived from an EMBL/GenBank/DDBJ whole genome shotgun (WGS) entry which is preliminary data.</text>
</comment>
<name>A0A7W9WQF6_CASDE</name>
<proteinExistence type="predicted"/>
<dbReference type="InterPro" id="IPR013398">
    <property type="entry name" value="CRISPR-assoc_prot_Csy2"/>
</dbReference>